<keyword evidence="2" id="KW-1185">Reference proteome</keyword>
<evidence type="ECO:0000313" key="2">
    <source>
        <dbReference type="Proteomes" id="UP000078428"/>
    </source>
</evidence>
<proteinExistence type="predicted"/>
<evidence type="ECO:0000313" key="1">
    <source>
        <dbReference type="EMBL" id="OAN49506.1"/>
    </source>
</evidence>
<evidence type="ECO:0008006" key="3">
    <source>
        <dbReference type="Google" id="ProtNLM"/>
    </source>
</evidence>
<gene>
    <name evidence="1" type="ORF">A6A04_19365</name>
</gene>
<dbReference type="OrthoDB" id="9772295at2"/>
<dbReference type="EMBL" id="LWQT01000062">
    <property type="protein sequence ID" value="OAN49506.1"/>
    <property type="molecule type" value="Genomic_DNA"/>
</dbReference>
<accession>A0A178MLF5</accession>
<name>A0A178MLF5_9PROT</name>
<dbReference type="RefSeq" id="WP_068493285.1">
    <property type="nucleotide sequence ID" value="NZ_LWQT01000062.1"/>
</dbReference>
<dbReference type="InterPro" id="IPR014917">
    <property type="entry name" value="DUF1800"/>
</dbReference>
<comment type="caution">
    <text evidence="1">The sequence shown here is derived from an EMBL/GenBank/DDBJ whole genome shotgun (WGS) entry which is preliminary data.</text>
</comment>
<dbReference type="STRING" id="1285242.A6A04_19365"/>
<reference evidence="1 2" key="1">
    <citation type="submission" date="2016-04" db="EMBL/GenBank/DDBJ databases">
        <title>Draft genome sequence of freshwater magnetotactic bacteria Magnetospirillum marisnigri SP-1 and Magnetospirillum moscoviense BB-1.</title>
        <authorList>
            <person name="Koziaeva V."/>
            <person name="Dziuba M.V."/>
            <person name="Ivanov T.M."/>
            <person name="Kuznetsov B."/>
            <person name="Grouzdev D.S."/>
        </authorList>
    </citation>
    <scope>NUCLEOTIDE SEQUENCE [LARGE SCALE GENOMIC DNA]</scope>
    <source>
        <strain evidence="1 2">SP-1</strain>
    </source>
</reference>
<dbReference type="Pfam" id="PF08811">
    <property type="entry name" value="DUF1800"/>
    <property type="match status" value="1"/>
</dbReference>
<dbReference type="AlphaFoldDB" id="A0A178MLF5"/>
<sequence>MTRDTAHFALARFGMGAAPGEASAIAPDPRGWVLEQLARPASPAELIDLPDHARILRRMAELKRERAEGNGKGELRQLYVSEAGARTRAALTSPTPLIERLVRFWSNHFTVSAARAQVAPIAGAFEREAIRPHVLGRFRDMLRAVVRHPAMLAYLDNAQSIGPNSPAGQKRGKGLNENLARELLELHSLGVDGGYTQADVEALARVLTGWTIDPALGSFRYVPRQHEPGPKQVLGLLLDGGEEEAEQALLMLSRHPATARFIAAKLARHFSADDPPVALVDALAKAYRDSDGDLLVMTRALVSHDAAWAMPQAKIRSPDDLVIATARLLGPDRLKPEESDRRLVQTLALLGQSPWSAPSPAGWPDRGEAWIGPDALMRRLEWAKTQADRWGRGLGGGVLDEAIVGGAATRQAVAGTKGAEALFLVLASREFQRR</sequence>
<dbReference type="Proteomes" id="UP000078428">
    <property type="component" value="Unassembled WGS sequence"/>
</dbReference>
<protein>
    <recommendedName>
        <fullName evidence="3">DUF1800 domain-containing protein</fullName>
    </recommendedName>
</protein>
<organism evidence="1 2">
    <name type="scientific">Paramagnetospirillum marisnigri</name>
    <dbReference type="NCBI Taxonomy" id="1285242"/>
    <lineage>
        <taxon>Bacteria</taxon>
        <taxon>Pseudomonadati</taxon>
        <taxon>Pseudomonadota</taxon>
        <taxon>Alphaproteobacteria</taxon>
        <taxon>Rhodospirillales</taxon>
        <taxon>Magnetospirillaceae</taxon>
        <taxon>Paramagnetospirillum</taxon>
    </lineage>
</organism>